<dbReference type="PANTHER" id="PTHR10625:SF10">
    <property type="entry name" value="HISTONE DEACETYLASE HDAC1"/>
    <property type="match status" value="1"/>
</dbReference>
<evidence type="ECO:0000256" key="8">
    <source>
        <dbReference type="ARBA" id="ARBA00023015"/>
    </source>
</evidence>
<sequence>MSHTTDDPSGAAPPNYSQWYVGSHSGACTATAFSADGRYAASGSADSSLKLFDVARLHLRSENVEEKPVIRTLYDHTDCVNDVAFHPNGMVLASCSDDATIKLFDLTKAMGKRAFKHLKDAHPISSLSFHPSGDFLAASGPAHALRVHDMHMFQSYTASRVPEDQHTAMIRQVRFAPQGAQLATASDDGAIKLWDTVAGTCTRTIAGAHDGTPVSSVAYSRNGRYVLSSGYDATAKLWEATSGRMICAFEGAVKKVKHTPAVFTFNEAFVLGVSEDGNRVRCWESRTGTFIKEWRVGTGGISGSLAASPDDYGFLIGGECLDNPPSTPVPPSPWFMHSAYHIGCRNDITADVGNYHYGAGHPMKPHRIRMTHSLVMNYGLYKDLSIFRATPATKVEMTQFHTDEYVDFLHRVTPETLQFYAKEQAKFNVGDDCPVFDGLFEYCSLSAGGSMEGAGRLNRGLSDICINWAGGLHHAKKSEASGFCYVNDIVLAILELLRYFPRVLYIDIDVHHGDGVEEAFYTTDRVMTVSFHKYGEYFPGTGELRDVGVSKGKYYAVNFPLRSGIDDDAYQSVFEPVIQHVMDWYRPSAVVLQCGTDSLAGDKLGCFNLSMKGHARCVEFVKKLNIPTLLLGGGGYTIRNVSRAWAYETGIAVGKHLGPELPLNDYIEYFGPNYALDVPANNLPNYNSRDYLEKIKRQVLENLEHSRFAPSVQMQPVPTVPSQDDNADEDLENPDERLSQRYLDSHVVPENEYYDDTETRPDRANSKAAGAPIWNGRPVEDEQYGEPATKDQNKPAAVKDDAATEATATTAAEPMTVDEPSAASEATAPTASDADAMPVDNLKPLTGNPTAASNAHDAVPDPTPSSDSHAKPESPVNADN</sequence>
<keyword evidence="9" id="KW-0804">Transcription</keyword>
<keyword evidence="7" id="KW-0156">Chromatin regulator</keyword>
<dbReference type="Proteomes" id="UP001151582">
    <property type="component" value="Unassembled WGS sequence"/>
</dbReference>
<comment type="similarity">
    <text evidence="11">Belongs to the histone deacetylase family. HD Type 1 subfamily.</text>
</comment>
<dbReference type="GO" id="GO:0141221">
    <property type="term" value="F:histone deacetylase activity, hydrolytic mechanism"/>
    <property type="evidence" value="ECO:0007669"/>
    <property type="project" value="UniProtKB-EC"/>
</dbReference>
<dbReference type="InterPro" id="IPR019775">
    <property type="entry name" value="WD40_repeat_CS"/>
</dbReference>
<dbReference type="InterPro" id="IPR015943">
    <property type="entry name" value="WD40/YVTN_repeat-like_dom_sf"/>
</dbReference>
<feature type="domain" description="Histone deacetylase" evidence="14">
    <location>
        <begin position="361"/>
        <end position="649"/>
    </location>
</feature>
<feature type="compositionally biased region" description="Low complexity" evidence="13">
    <location>
        <begin position="804"/>
        <end position="836"/>
    </location>
</feature>
<feature type="compositionally biased region" description="Basic and acidic residues" evidence="13">
    <location>
        <begin position="788"/>
        <end position="802"/>
    </location>
</feature>
<dbReference type="AlphaFoldDB" id="A0A9W8B6J2"/>
<evidence type="ECO:0000256" key="12">
    <source>
        <dbReference type="PROSITE-ProRule" id="PRU00221"/>
    </source>
</evidence>
<comment type="subcellular location">
    <subcellularLocation>
        <location evidence="1">Nucleus</location>
    </subcellularLocation>
</comment>
<evidence type="ECO:0000256" key="6">
    <source>
        <dbReference type="ARBA" id="ARBA00022801"/>
    </source>
</evidence>
<evidence type="ECO:0000256" key="10">
    <source>
        <dbReference type="ARBA" id="ARBA00023242"/>
    </source>
</evidence>
<feature type="region of interest" description="Disordered" evidence="13">
    <location>
        <begin position="707"/>
        <end position="880"/>
    </location>
</feature>
<evidence type="ECO:0000256" key="13">
    <source>
        <dbReference type="SAM" id="MobiDB-lite"/>
    </source>
</evidence>
<dbReference type="PRINTS" id="PR01271">
    <property type="entry name" value="HISDACETLASE"/>
</dbReference>
<dbReference type="GO" id="GO:0070210">
    <property type="term" value="C:Rpd3L-Expanded complex"/>
    <property type="evidence" value="ECO:0007669"/>
    <property type="project" value="TreeGrafter"/>
</dbReference>
<organism evidence="15 16">
    <name type="scientific">Dimargaris verticillata</name>
    <dbReference type="NCBI Taxonomy" id="2761393"/>
    <lineage>
        <taxon>Eukaryota</taxon>
        <taxon>Fungi</taxon>
        <taxon>Fungi incertae sedis</taxon>
        <taxon>Zoopagomycota</taxon>
        <taxon>Kickxellomycotina</taxon>
        <taxon>Dimargaritomycetes</taxon>
        <taxon>Dimargaritales</taxon>
        <taxon>Dimargaritaceae</taxon>
        <taxon>Dimargaris</taxon>
    </lineage>
</organism>
<feature type="repeat" description="WD" evidence="12">
    <location>
        <begin position="21"/>
        <end position="54"/>
    </location>
</feature>
<accession>A0A9W8B6J2</accession>
<evidence type="ECO:0000256" key="11">
    <source>
        <dbReference type="ARBA" id="ARBA00061569"/>
    </source>
</evidence>
<evidence type="ECO:0000256" key="9">
    <source>
        <dbReference type="ARBA" id="ARBA00023163"/>
    </source>
</evidence>
<evidence type="ECO:0000256" key="4">
    <source>
        <dbReference type="ARBA" id="ARBA00022574"/>
    </source>
</evidence>
<dbReference type="PROSITE" id="PS50082">
    <property type="entry name" value="WD_REPEATS_2"/>
    <property type="match status" value="4"/>
</dbReference>
<keyword evidence="16" id="KW-1185">Reference proteome</keyword>
<evidence type="ECO:0000256" key="1">
    <source>
        <dbReference type="ARBA" id="ARBA00004123"/>
    </source>
</evidence>
<keyword evidence="4 12" id="KW-0853">WD repeat</keyword>
<protein>
    <recommendedName>
        <fullName evidence="2">histone deacetylase</fullName>
        <ecNumber evidence="2">3.5.1.98</ecNumber>
    </recommendedName>
</protein>
<dbReference type="CDD" id="cd00200">
    <property type="entry name" value="WD40"/>
    <property type="match status" value="1"/>
</dbReference>
<dbReference type="InterPro" id="IPR001680">
    <property type="entry name" value="WD40_rpt"/>
</dbReference>
<keyword evidence="6 15" id="KW-0378">Hydrolase</keyword>
<proteinExistence type="inferred from homology"/>
<dbReference type="InterPro" id="IPR023801">
    <property type="entry name" value="His_deacetylse_dom"/>
</dbReference>
<evidence type="ECO:0000256" key="2">
    <source>
        <dbReference type="ARBA" id="ARBA00012111"/>
    </source>
</evidence>
<keyword evidence="10" id="KW-0539">Nucleus</keyword>
<dbReference type="OrthoDB" id="1918432at2759"/>
<dbReference type="InterPro" id="IPR003084">
    <property type="entry name" value="HDAC_I/II"/>
</dbReference>
<keyword evidence="8" id="KW-0805">Transcription regulation</keyword>
<feature type="repeat" description="WD" evidence="12">
    <location>
        <begin position="73"/>
        <end position="106"/>
    </location>
</feature>
<evidence type="ECO:0000256" key="3">
    <source>
        <dbReference type="ARBA" id="ARBA00022491"/>
    </source>
</evidence>
<feature type="compositionally biased region" description="Basic and acidic residues" evidence="13">
    <location>
        <begin position="734"/>
        <end position="749"/>
    </location>
</feature>
<evidence type="ECO:0000256" key="5">
    <source>
        <dbReference type="ARBA" id="ARBA00022737"/>
    </source>
</evidence>
<feature type="repeat" description="WD" evidence="12">
    <location>
        <begin position="214"/>
        <end position="248"/>
    </location>
</feature>
<name>A0A9W8B6J2_9FUNG</name>
<dbReference type="SUPFAM" id="SSF52768">
    <property type="entry name" value="Arginase/deacetylase"/>
    <property type="match status" value="1"/>
</dbReference>
<dbReference type="SMART" id="SM00320">
    <property type="entry name" value="WD40"/>
    <property type="match status" value="5"/>
</dbReference>
<dbReference type="PANTHER" id="PTHR10625">
    <property type="entry name" value="HISTONE DEACETYLASE HDAC1-RELATED"/>
    <property type="match status" value="1"/>
</dbReference>
<dbReference type="SUPFAM" id="SSF50978">
    <property type="entry name" value="WD40 repeat-like"/>
    <property type="match status" value="1"/>
</dbReference>
<reference evidence="15" key="1">
    <citation type="submission" date="2022-07" db="EMBL/GenBank/DDBJ databases">
        <title>Phylogenomic reconstructions and comparative analyses of Kickxellomycotina fungi.</title>
        <authorList>
            <person name="Reynolds N.K."/>
            <person name="Stajich J.E."/>
            <person name="Barry K."/>
            <person name="Grigoriev I.V."/>
            <person name="Crous P."/>
            <person name="Smith M.E."/>
        </authorList>
    </citation>
    <scope>NUCLEOTIDE SEQUENCE</scope>
    <source>
        <strain evidence="15">RSA 567</strain>
    </source>
</reference>
<dbReference type="Gene3D" id="3.40.800.20">
    <property type="entry name" value="Histone deacetylase domain"/>
    <property type="match status" value="1"/>
</dbReference>
<dbReference type="InterPro" id="IPR000286">
    <property type="entry name" value="HDACs"/>
</dbReference>
<feature type="repeat" description="WD" evidence="12">
    <location>
        <begin position="163"/>
        <end position="204"/>
    </location>
</feature>
<evidence type="ECO:0000313" key="15">
    <source>
        <dbReference type="EMBL" id="KAJ1977351.1"/>
    </source>
</evidence>
<dbReference type="GO" id="GO:0031507">
    <property type="term" value="P:heterochromatin formation"/>
    <property type="evidence" value="ECO:0007669"/>
    <property type="project" value="TreeGrafter"/>
</dbReference>
<dbReference type="Gene3D" id="2.130.10.10">
    <property type="entry name" value="YVTN repeat-like/Quinoprotein amine dehydrogenase"/>
    <property type="match status" value="2"/>
</dbReference>
<gene>
    <name evidence="15" type="primary">RPD3</name>
    <name evidence="15" type="ORF">H4R34_003612</name>
</gene>
<keyword evidence="3" id="KW-0678">Repressor</keyword>
<dbReference type="Pfam" id="PF00850">
    <property type="entry name" value="Hist_deacetyl"/>
    <property type="match status" value="1"/>
</dbReference>
<evidence type="ECO:0000313" key="16">
    <source>
        <dbReference type="Proteomes" id="UP001151582"/>
    </source>
</evidence>
<dbReference type="GO" id="GO:0032221">
    <property type="term" value="C:Rpd3S complex"/>
    <property type="evidence" value="ECO:0007669"/>
    <property type="project" value="UniProtKB-ARBA"/>
</dbReference>
<dbReference type="InterPro" id="IPR023696">
    <property type="entry name" value="Ureohydrolase_dom_sf"/>
</dbReference>
<dbReference type="PROSITE" id="PS50294">
    <property type="entry name" value="WD_REPEATS_REGION"/>
    <property type="match status" value="3"/>
</dbReference>
<evidence type="ECO:0000259" key="14">
    <source>
        <dbReference type="Pfam" id="PF00850"/>
    </source>
</evidence>
<feature type="compositionally biased region" description="Polar residues" evidence="13">
    <location>
        <begin position="712"/>
        <end position="724"/>
    </location>
</feature>
<dbReference type="EC" id="3.5.1.98" evidence="2"/>
<dbReference type="PRINTS" id="PR01270">
    <property type="entry name" value="HDASUPER"/>
</dbReference>
<evidence type="ECO:0000256" key="7">
    <source>
        <dbReference type="ARBA" id="ARBA00022853"/>
    </source>
</evidence>
<keyword evidence="5" id="KW-0677">Repeat</keyword>
<dbReference type="FunFam" id="3.40.800.20:FF:000001">
    <property type="entry name" value="Histone deacetylase"/>
    <property type="match status" value="1"/>
</dbReference>
<dbReference type="InterPro" id="IPR037138">
    <property type="entry name" value="His_deacetylse_dom_sf"/>
</dbReference>
<dbReference type="InterPro" id="IPR036322">
    <property type="entry name" value="WD40_repeat_dom_sf"/>
</dbReference>
<dbReference type="Pfam" id="PF00400">
    <property type="entry name" value="WD40"/>
    <property type="match status" value="5"/>
</dbReference>
<dbReference type="EMBL" id="JANBQB010000355">
    <property type="protein sequence ID" value="KAJ1977351.1"/>
    <property type="molecule type" value="Genomic_DNA"/>
</dbReference>
<dbReference type="PROSITE" id="PS00678">
    <property type="entry name" value="WD_REPEATS_1"/>
    <property type="match status" value="1"/>
</dbReference>
<comment type="caution">
    <text evidence="15">The sequence shown here is derived from an EMBL/GenBank/DDBJ whole genome shotgun (WGS) entry which is preliminary data.</text>
</comment>